<dbReference type="RefSeq" id="WP_064009707.1">
    <property type="nucleotide sequence ID" value="NZ_LUUG01000093.1"/>
</dbReference>
<accession>A0A177M614</accession>
<evidence type="ECO:0000313" key="2">
    <source>
        <dbReference type="EMBL" id="OAI01168.1"/>
    </source>
</evidence>
<comment type="caution">
    <text evidence="2">The sequence shown here is derived from an EMBL/GenBank/DDBJ whole genome shotgun (WGS) entry which is preliminary data.</text>
</comment>
<evidence type="ECO:0000259" key="1">
    <source>
        <dbReference type="Pfam" id="PF10137"/>
    </source>
</evidence>
<proteinExistence type="predicted"/>
<reference evidence="2 3" key="1">
    <citation type="submission" date="2016-03" db="EMBL/GenBank/DDBJ databases">
        <authorList>
            <person name="Ploux O."/>
        </authorList>
    </citation>
    <scope>NUCLEOTIDE SEQUENCE [LARGE SCALE GENOMIC DNA]</scope>
    <source>
        <strain evidence="2 3">R-45363</strain>
    </source>
</reference>
<name>A0A177M614_METMH</name>
<dbReference type="InterPro" id="IPR019302">
    <property type="entry name" value="CAP12/PCTIR_TIR_dom"/>
</dbReference>
<feature type="domain" description="CD-NTase-associated protein 12/Pycsar effector protein TIR" evidence="1">
    <location>
        <begin position="87"/>
        <end position="145"/>
    </location>
</feature>
<sequence>MYSKVGDQNTVKRTIFYSWQSDLDASGNRNLIEDALKRAIKSIKKDDTGSVEPVLDRDTAGVSGSPSISESIFAKITLADVFVADVSIINTGSENRLTPNPNVLVELGYAIAQLGWERVVLVQNTAYGSPEELPFDLRGRRVVPYSFRNDTDNRSEVRALLQGRLEAALKAALHESTQMSLPSGKGAPLWWGKWKNDSDGLGFGGTLNIREVCATGFLFDLSVFNGSHSGEITAYARLVAQDLAYARVENGPDGEVGEIQFRRELSGDRQIIRVEETSSCHYYHGMGVQFSGNFVHVLEPLFDYGFLNELEMMSLVRLTGEYYESLRVRFQGIGESECLDSFEAKVIHGGVRGLYTIMEGIIMSGPRGELWAAYLDDDVARYFTTEPKWKEQLPKTIEDWRSRFNDKPVKFHAYVSAIPPDEP</sequence>
<organism evidence="2 3">
    <name type="scientific">Methylomonas methanica</name>
    <dbReference type="NCBI Taxonomy" id="421"/>
    <lineage>
        <taxon>Bacteria</taxon>
        <taxon>Pseudomonadati</taxon>
        <taxon>Pseudomonadota</taxon>
        <taxon>Gammaproteobacteria</taxon>
        <taxon>Methylococcales</taxon>
        <taxon>Methylococcaceae</taxon>
        <taxon>Methylomonas</taxon>
    </lineage>
</organism>
<dbReference type="Proteomes" id="UP000078090">
    <property type="component" value="Unassembled WGS sequence"/>
</dbReference>
<gene>
    <name evidence="2" type="ORF">A1332_03800</name>
</gene>
<dbReference type="OrthoDB" id="6401698at2"/>
<dbReference type="Pfam" id="PF10137">
    <property type="entry name" value="CAP12-PCTIR_TIR"/>
    <property type="match status" value="1"/>
</dbReference>
<dbReference type="EMBL" id="LUUG01000093">
    <property type="protein sequence ID" value="OAI01168.1"/>
    <property type="molecule type" value="Genomic_DNA"/>
</dbReference>
<protein>
    <recommendedName>
        <fullName evidence="1">CD-NTase-associated protein 12/Pycsar effector protein TIR domain-containing protein</fullName>
    </recommendedName>
</protein>
<dbReference type="AlphaFoldDB" id="A0A177M614"/>
<evidence type="ECO:0000313" key="3">
    <source>
        <dbReference type="Proteomes" id="UP000078090"/>
    </source>
</evidence>